<dbReference type="SUPFAM" id="SSF48403">
    <property type="entry name" value="Ankyrin repeat"/>
    <property type="match status" value="1"/>
</dbReference>
<gene>
    <name evidence="2" type="ORF">EPI10_022077</name>
</gene>
<dbReference type="Proteomes" id="UP000325315">
    <property type="component" value="Unassembled WGS sequence"/>
</dbReference>
<accession>A0A5B6WKN0</accession>
<feature type="compositionally biased region" description="Polar residues" evidence="1">
    <location>
        <begin position="141"/>
        <end position="169"/>
    </location>
</feature>
<dbReference type="AlphaFoldDB" id="A0A5B6WKN0"/>
<name>A0A5B6WKN0_9ROSI</name>
<evidence type="ECO:0000313" key="3">
    <source>
        <dbReference type="Proteomes" id="UP000325315"/>
    </source>
</evidence>
<dbReference type="InterPro" id="IPR036770">
    <property type="entry name" value="Ankyrin_rpt-contain_sf"/>
</dbReference>
<proteinExistence type="predicted"/>
<organism evidence="2 3">
    <name type="scientific">Gossypium australe</name>
    <dbReference type="NCBI Taxonomy" id="47621"/>
    <lineage>
        <taxon>Eukaryota</taxon>
        <taxon>Viridiplantae</taxon>
        <taxon>Streptophyta</taxon>
        <taxon>Embryophyta</taxon>
        <taxon>Tracheophyta</taxon>
        <taxon>Spermatophyta</taxon>
        <taxon>Magnoliopsida</taxon>
        <taxon>eudicotyledons</taxon>
        <taxon>Gunneridae</taxon>
        <taxon>Pentapetalae</taxon>
        <taxon>rosids</taxon>
        <taxon>malvids</taxon>
        <taxon>Malvales</taxon>
        <taxon>Malvaceae</taxon>
        <taxon>Malvoideae</taxon>
        <taxon>Gossypium</taxon>
    </lineage>
</organism>
<sequence>MINVTVRDETIFHLAVKYDMFEAFQVLVGWLMRSHHEPAHWKKELLSWPDIDGNTVLHIAAIRNRPRYCWNTFRVQINAKNLEGLTALDIQSQYPWNERQADRIIDMLSKAGGLSGSSSSLPNTSISSFHIESLKDKMSRSQKMGNKTSSDSANYNNHLRSLSKPSKEA</sequence>
<reference evidence="3" key="1">
    <citation type="journal article" date="2019" name="Plant Biotechnol. J.">
        <title>Genome sequencing of the Australian wild diploid species Gossypium australe highlights disease resistance and delayed gland morphogenesis.</title>
        <authorList>
            <person name="Cai Y."/>
            <person name="Cai X."/>
            <person name="Wang Q."/>
            <person name="Wang P."/>
            <person name="Zhang Y."/>
            <person name="Cai C."/>
            <person name="Xu Y."/>
            <person name="Wang K."/>
            <person name="Zhou Z."/>
            <person name="Wang C."/>
            <person name="Geng S."/>
            <person name="Li B."/>
            <person name="Dong Q."/>
            <person name="Hou Y."/>
            <person name="Wang H."/>
            <person name="Ai P."/>
            <person name="Liu Z."/>
            <person name="Yi F."/>
            <person name="Sun M."/>
            <person name="An G."/>
            <person name="Cheng J."/>
            <person name="Zhang Y."/>
            <person name="Shi Q."/>
            <person name="Xie Y."/>
            <person name="Shi X."/>
            <person name="Chang Y."/>
            <person name="Huang F."/>
            <person name="Chen Y."/>
            <person name="Hong S."/>
            <person name="Mi L."/>
            <person name="Sun Q."/>
            <person name="Zhang L."/>
            <person name="Zhou B."/>
            <person name="Peng R."/>
            <person name="Zhang X."/>
            <person name="Liu F."/>
        </authorList>
    </citation>
    <scope>NUCLEOTIDE SEQUENCE [LARGE SCALE GENOMIC DNA]</scope>
    <source>
        <strain evidence="3">cv. PA1801</strain>
    </source>
</reference>
<evidence type="ECO:0000313" key="2">
    <source>
        <dbReference type="EMBL" id="KAA3481736.1"/>
    </source>
</evidence>
<feature type="region of interest" description="Disordered" evidence="1">
    <location>
        <begin position="136"/>
        <end position="169"/>
    </location>
</feature>
<protein>
    <submittedName>
        <fullName evidence="2">Tankyrase-like</fullName>
    </submittedName>
</protein>
<dbReference type="EMBL" id="SMMG02000003">
    <property type="protein sequence ID" value="KAA3481736.1"/>
    <property type="molecule type" value="Genomic_DNA"/>
</dbReference>
<comment type="caution">
    <text evidence="2">The sequence shown here is derived from an EMBL/GenBank/DDBJ whole genome shotgun (WGS) entry which is preliminary data.</text>
</comment>
<dbReference type="PANTHER" id="PTHR24128">
    <property type="entry name" value="HOMEOBOX PROTEIN WARIAI"/>
    <property type="match status" value="1"/>
</dbReference>
<dbReference type="Gene3D" id="1.25.40.20">
    <property type="entry name" value="Ankyrin repeat-containing domain"/>
    <property type="match status" value="1"/>
</dbReference>
<dbReference type="PANTHER" id="PTHR24128:SF60">
    <property type="entry name" value="ALPHA-LATROTOXIN-LHE1A-LIKE"/>
    <property type="match status" value="1"/>
</dbReference>
<evidence type="ECO:0000256" key="1">
    <source>
        <dbReference type="SAM" id="MobiDB-lite"/>
    </source>
</evidence>
<dbReference type="OrthoDB" id="996803at2759"/>
<keyword evidence="3" id="KW-1185">Reference proteome</keyword>